<name>A0A5C5BEH4_9MICO</name>
<feature type="transmembrane region" description="Helical" evidence="1">
    <location>
        <begin position="149"/>
        <end position="168"/>
    </location>
</feature>
<sequence>MLGPTLALVACLMYGGATLLQAAGTRRAEGLGAFVQPLVVVGLVIDGLAFGVSLLAYEKAPLFEVQTIIAAAVVVSVLGAPRVLPGVALRRVDLVGAAVVVLGLVVVAAAAGPDASVEPPSGFVTVLLVLTGVLVVATAASYRWAPSWLMAVLAGLGFSLVAVGARAAEDGTSFWQMVLSPIALVVLGGGAVGVVGNIRALERGSVAIAASVVSVIEVVIPSVIGIAVLGDGVRSGWGVPLVLGIAVALGGCVLLSASPANTATEAASA</sequence>
<gene>
    <name evidence="2" type="ORF">FH969_06780</name>
</gene>
<organism evidence="2 3">
    <name type="scientific">Miniimonas arenae</name>
    <dbReference type="NCBI Taxonomy" id="676201"/>
    <lineage>
        <taxon>Bacteria</taxon>
        <taxon>Bacillati</taxon>
        <taxon>Actinomycetota</taxon>
        <taxon>Actinomycetes</taxon>
        <taxon>Micrococcales</taxon>
        <taxon>Beutenbergiaceae</taxon>
        <taxon>Miniimonas</taxon>
    </lineage>
</organism>
<feature type="transmembrane region" description="Helical" evidence="1">
    <location>
        <begin position="123"/>
        <end position="142"/>
    </location>
</feature>
<evidence type="ECO:0008006" key="4">
    <source>
        <dbReference type="Google" id="ProtNLM"/>
    </source>
</evidence>
<comment type="caution">
    <text evidence="2">The sequence shown here is derived from an EMBL/GenBank/DDBJ whole genome shotgun (WGS) entry which is preliminary data.</text>
</comment>
<dbReference type="AlphaFoldDB" id="A0A5C5BEH4"/>
<evidence type="ECO:0000313" key="2">
    <source>
        <dbReference type="EMBL" id="TNU74905.1"/>
    </source>
</evidence>
<proteinExistence type="predicted"/>
<feature type="transmembrane region" description="Helical" evidence="1">
    <location>
        <begin position="92"/>
        <end position="111"/>
    </location>
</feature>
<dbReference type="OrthoDB" id="5144710at2"/>
<evidence type="ECO:0000313" key="3">
    <source>
        <dbReference type="Proteomes" id="UP000313849"/>
    </source>
</evidence>
<evidence type="ECO:0000256" key="1">
    <source>
        <dbReference type="SAM" id="Phobius"/>
    </source>
</evidence>
<keyword evidence="1" id="KW-1133">Transmembrane helix</keyword>
<feature type="transmembrane region" description="Helical" evidence="1">
    <location>
        <begin position="174"/>
        <end position="195"/>
    </location>
</feature>
<reference evidence="2 3" key="1">
    <citation type="submission" date="2019-06" db="EMBL/GenBank/DDBJ databases">
        <title>Draft genome sequence of Miniimonas arenae KCTC 19750T isolated from sea sand.</title>
        <authorList>
            <person name="Park S.-J."/>
        </authorList>
    </citation>
    <scope>NUCLEOTIDE SEQUENCE [LARGE SCALE GENOMIC DNA]</scope>
    <source>
        <strain evidence="2 3">KCTC 19750</strain>
    </source>
</reference>
<feature type="transmembrane region" description="Helical" evidence="1">
    <location>
        <begin position="235"/>
        <end position="255"/>
    </location>
</feature>
<keyword evidence="1" id="KW-0812">Transmembrane</keyword>
<dbReference type="EMBL" id="VENP01000019">
    <property type="protein sequence ID" value="TNU74905.1"/>
    <property type="molecule type" value="Genomic_DNA"/>
</dbReference>
<feature type="transmembrane region" description="Helical" evidence="1">
    <location>
        <begin position="207"/>
        <end position="229"/>
    </location>
</feature>
<keyword evidence="1" id="KW-0472">Membrane</keyword>
<keyword evidence="3" id="KW-1185">Reference proteome</keyword>
<feature type="transmembrane region" description="Helical" evidence="1">
    <location>
        <begin position="63"/>
        <end position="80"/>
    </location>
</feature>
<feature type="transmembrane region" description="Helical" evidence="1">
    <location>
        <begin position="31"/>
        <end position="57"/>
    </location>
</feature>
<accession>A0A5C5BEH4</accession>
<dbReference type="RefSeq" id="WP_139986578.1">
    <property type="nucleotide sequence ID" value="NZ_VENP01000019.1"/>
</dbReference>
<protein>
    <recommendedName>
        <fullName evidence="4">DMT family transporter</fullName>
    </recommendedName>
</protein>
<dbReference type="Proteomes" id="UP000313849">
    <property type="component" value="Unassembled WGS sequence"/>
</dbReference>
<feature type="transmembrane region" description="Helical" evidence="1">
    <location>
        <begin position="6"/>
        <end position="24"/>
    </location>
</feature>